<dbReference type="PANTHER" id="PTHR31551">
    <property type="entry name" value="PRE-MRNA-SPLICING FACTOR CWF18"/>
    <property type="match status" value="1"/>
</dbReference>
<dbReference type="HOGENOM" id="CLU_091076_0_0_1"/>
<dbReference type="Pfam" id="PF08315">
    <property type="entry name" value="cwf18"/>
    <property type="match status" value="1"/>
</dbReference>
<dbReference type="Proteomes" id="UP000024837">
    <property type="component" value="Unassembled WGS sequence"/>
</dbReference>
<protein>
    <recommendedName>
        <fullName evidence="4">Pre-mRNA-splicing factor cwf18</fullName>
    </recommendedName>
</protein>
<dbReference type="InterPro" id="IPR013169">
    <property type="entry name" value="mRNA_splic_Cwf18-like"/>
</dbReference>
<dbReference type="GO" id="GO:0005684">
    <property type="term" value="C:U2-type spliceosomal complex"/>
    <property type="evidence" value="ECO:0007669"/>
    <property type="project" value="TreeGrafter"/>
</dbReference>
<sequence length="184" mass="20398">MDISLEAQVGSRKDRLAKLRGMKRKQEGTEAMDFTTTNRSGDDSEIDASAAILSGRNYDVEAKAPRLGYDLAPSDQRDTLESQAASIAAEARNAIRDEDKTDRVIDLLSIQPKKPNWDLKRDVDQRMTQLERLTNNAIAQVLRDRILQSQTAGAAGSENLAELVRQREKEEEEAVIADGDLTLA</sequence>
<organism evidence="2 3">
    <name type="scientific">Drechslerella stenobrocha 248</name>
    <dbReference type="NCBI Taxonomy" id="1043628"/>
    <lineage>
        <taxon>Eukaryota</taxon>
        <taxon>Fungi</taxon>
        <taxon>Dikarya</taxon>
        <taxon>Ascomycota</taxon>
        <taxon>Pezizomycotina</taxon>
        <taxon>Orbiliomycetes</taxon>
        <taxon>Orbiliales</taxon>
        <taxon>Orbiliaceae</taxon>
        <taxon>Drechslerella</taxon>
    </lineage>
</organism>
<evidence type="ECO:0000313" key="2">
    <source>
        <dbReference type="EMBL" id="EWC45709.1"/>
    </source>
</evidence>
<dbReference type="OrthoDB" id="10261348at2759"/>
<name>W7HRA7_9PEZI</name>
<evidence type="ECO:0008006" key="4">
    <source>
        <dbReference type="Google" id="ProtNLM"/>
    </source>
</evidence>
<dbReference type="EMBL" id="KI966424">
    <property type="protein sequence ID" value="EWC45709.1"/>
    <property type="molecule type" value="Genomic_DNA"/>
</dbReference>
<feature type="region of interest" description="Disordered" evidence="1">
    <location>
        <begin position="22"/>
        <end position="45"/>
    </location>
</feature>
<proteinExistence type="predicted"/>
<keyword evidence="3" id="KW-1185">Reference proteome</keyword>
<evidence type="ECO:0000256" key="1">
    <source>
        <dbReference type="SAM" id="MobiDB-lite"/>
    </source>
</evidence>
<gene>
    <name evidence="2" type="ORF">DRE_05046</name>
</gene>
<dbReference type="AlphaFoldDB" id="W7HRA7"/>
<feature type="region of interest" description="Disordered" evidence="1">
    <location>
        <begin position="153"/>
        <end position="184"/>
    </location>
</feature>
<dbReference type="GO" id="GO:0071014">
    <property type="term" value="C:post-mRNA release spliceosomal complex"/>
    <property type="evidence" value="ECO:0007669"/>
    <property type="project" value="TreeGrafter"/>
</dbReference>
<reference evidence="2 3" key="1">
    <citation type="submission" date="2013-05" db="EMBL/GenBank/DDBJ databases">
        <title>Drechslerella stenobrocha genome reveals carnivorous origination and mechanical trapping mechanism of predatory fungi.</title>
        <authorList>
            <person name="Liu X."/>
            <person name="Zhang W."/>
            <person name="Liu K."/>
        </authorList>
    </citation>
    <scope>NUCLEOTIDE SEQUENCE [LARGE SCALE GENOMIC DNA]</scope>
    <source>
        <strain evidence="2 3">248</strain>
    </source>
</reference>
<dbReference type="PANTHER" id="PTHR31551:SF1">
    <property type="entry name" value="COILED-COIL DOMAIN-CONTAINING PROTEIN 12"/>
    <property type="match status" value="1"/>
</dbReference>
<evidence type="ECO:0000313" key="3">
    <source>
        <dbReference type="Proteomes" id="UP000024837"/>
    </source>
</evidence>
<accession>W7HRA7</accession>